<proteinExistence type="predicted"/>
<accession>A0ABR3Q725</accession>
<keyword evidence="3" id="KW-1185">Reference proteome</keyword>
<comment type="caution">
    <text evidence="2">The sequence shown here is derived from an EMBL/GenBank/DDBJ whole genome shotgun (WGS) entry which is preliminary data.</text>
</comment>
<feature type="region of interest" description="Disordered" evidence="1">
    <location>
        <begin position="160"/>
        <end position="187"/>
    </location>
</feature>
<evidence type="ECO:0000313" key="2">
    <source>
        <dbReference type="EMBL" id="KAL1410535.1"/>
    </source>
</evidence>
<dbReference type="EMBL" id="JBBXJM010000003">
    <property type="protein sequence ID" value="KAL1410535.1"/>
    <property type="molecule type" value="Genomic_DNA"/>
</dbReference>
<gene>
    <name evidence="2" type="ORF">Q8F55_004548</name>
</gene>
<dbReference type="RefSeq" id="XP_069210479.1">
    <property type="nucleotide sequence ID" value="XM_069353061.1"/>
</dbReference>
<feature type="compositionally biased region" description="Basic and acidic residues" evidence="1">
    <location>
        <begin position="160"/>
        <end position="170"/>
    </location>
</feature>
<reference evidence="2 3" key="1">
    <citation type="submission" date="2023-08" db="EMBL/GenBank/DDBJ databases">
        <title>Annotated Genome Sequence of Vanrija albida AlHP1.</title>
        <authorList>
            <person name="Herzog R."/>
        </authorList>
    </citation>
    <scope>NUCLEOTIDE SEQUENCE [LARGE SCALE GENOMIC DNA]</scope>
    <source>
        <strain evidence="2 3">AlHP1</strain>
    </source>
</reference>
<sequence length="213" mass="23112">MLSRDKRPTLPPHHAARLGPSSTAPGYITTAPRSAGAAIPPFNPSLSHPAFLPVRVHVTAALSAVPPTLPRAPSPPKRTDWENAAKVSPAWEGTLRHCTQASSIHLHPSPHTMSSTSNSEINAKIDAVFDDIEGHLQKIVALRTKSDEQQYDSFMKGAREQLHERQDEQKLAQQAAASGDLSRSDTRLEKDVEELKIKLKAHRDAIKAAAAGK</sequence>
<evidence type="ECO:0000256" key="1">
    <source>
        <dbReference type="SAM" id="MobiDB-lite"/>
    </source>
</evidence>
<feature type="region of interest" description="Disordered" evidence="1">
    <location>
        <begin position="1"/>
        <end position="42"/>
    </location>
</feature>
<dbReference type="GeneID" id="95985591"/>
<organism evidence="2 3">
    <name type="scientific">Vanrija albida</name>
    <dbReference type="NCBI Taxonomy" id="181172"/>
    <lineage>
        <taxon>Eukaryota</taxon>
        <taxon>Fungi</taxon>
        <taxon>Dikarya</taxon>
        <taxon>Basidiomycota</taxon>
        <taxon>Agaricomycotina</taxon>
        <taxon>Tremellomycetes</taxon>
        <taxon>Trichosporonales</taxon>
        <taxon>Trichosporonaceae</taxon>
        <taxon>Vanrija</taxon>
    </lineage>
</organism>
<name>A0ABR3Q725_9TREE</name>
<protein>
    <submittedName>
        <fullName evidence="2">Uncharacterized protein</fullName>
    </submittedName>
</protein>
<dbReference type="Proteomes" id="UP001565368">
    <property type="component" value="Unassembled WGS sequence"/>
</dbReference>
<evidence type="ECO:0000313" key="3">
    <source>
        <dbReference type="Proteomes" id="UP001565368"/>
    </source>
</evidence>